<comment type="caution">
    <text evidence="2">The sequence shown here is derived from an EMBL/GenBank/DDBJ whole genome shotgun (WGS) entry which is preliminary data.</text>
</comment>
<dbReference type="Proteomes" id="UP000807769">
    <property type="component" value="Unassembled WGS sequence"/>
</dbReference>
<evidence type="ECO:0000313" key="3">
    <source>
        <dbReference type="Proteomes" id="UP000807769"/>
    </source>
</evidence>
<evidence type="ECO:0000256" key="1">
    <source>
        <dbReference type="SAM" id="Phobius"/>
    </source>
</evidence>
<reference evidence="2" key="1">
    <citation type="journal article" date="2020" name="New Phytol.">
        <title>Comparative genomics reveals dynamic genome evolution in host specialist ectomycorrhizal fungi.</title>
        <authorList>
            <person name="Lofgren L.A."/>
            <person name="Nguyen N.H."/>
            <person name="Vilgalys R."/>
            <person name="Ruytinx J."/>
            <person name="Liao H.L."/>
            <person name="Branco S."/>
            <person name="Kuo A."/>
            <person name="LaButti K."/>
            <person name="Lipzen A."/>
            <person name="Andreopoulos W."/>
            <person name="Pangilinan J."/>
            <person name="Riley R."/>
            <person name="Hundley H."/>
            <person name="Na H."/>
            <person name="Barry K."/>
            <person name="Grigoriev I.V."/>
            <person name="Stajich J.E."/>
            <person name="Kennedy P.G."/>
        </authorList>
    </citation>
    <scope>NUCLEOTIDE SEQUENCE</scope>
    <source>
        <strain evidence="2">MN1</strain>
    </source>
</reference>
<keyword evidence="3" id="KW-1185">Reference proteome</keyword>
<keyword evidence="1" id="KW-1133">Transmembrane helix</keyword>
<dbReference type="EMBL" id="JABBWG010000003">
    <property type="protein sequence ID" value="KAG1824937.1"/>
    <property type="molecule type" value="Genomic_DNA"/>
</dbReference>
<keyword evidence="1" id="KW-0472">Membrane</keyword>
<sequence length="219" mass="24710">MISSCTYPDSRLTTYFCRELFLFLQQITVCLTLTLRIYALYNRSRRLLSCMVIISLALMGGAFAGSFGDNSNTVTYIQGSDCHNTFTAETYVISFIGMRACSTKSWQSRPSVLGWLGLHILDIIFQDGIFFRHTCNINSEPSKCRAMTLINLPNILTYYYITRGNLATLTSCMSVTFVSRLVLNLHESTDDGIFSTTIRDDDLSLDVFTTRVNVMSSHN</sequence>
<feature type="transmembrane region" description="Helical" evidence="1">
    <location>
        <begin position="20"/>
        <end position="41"/>
    </location>
</feature>
<evidence type="ECO:0000313" key="2">
    <source>
        <dbReference type="EMBL" id="KAG1824937.1"/>
    </source>
</evidence>
<dbReference type="OrthoDB" id="2686513at2759"/>
<feature type="transmembrane region" description="Helical" evidence="1">
    <location>
        <begin position="48"/>
        <end position="68"/>
    </location>
</feature>
<keyword evidence="1" id="KW-0812">Transmembrane</keyword>
<protein>
    <submittedName>
        <fullName evidence="2">Uncharacterized protein</fullName>
    </submittedName>
</protein>
<name>A0A9P7JJ13_9AGAM</name>
<organism evidence="2 3">
    <name type="scientific">Suillus subaureus</name>
    <dbReference type="NCBI Taxonomy" id="48587"/>
    <lineage>
        <taxon>Eukaryota</taxon>
        <taxon>Fungi</taxon>
        <taxon>Dikarya</taxon>
        <taxon>Basidiomycota</taxon>
        <taxon>Agaricomycotina</taxon>
        <taxon>Agaricomycetes</taxon>
        <taxon>Agaricomycetidae</taxon>
        <taxon>Boletales</taxon>
        <taxon>Suillineae</taxon>
        <taxon>Suillaceae</taxon>
        <taxon>Suillus</taxon>
    </lineage>
</organism>
<dbReference type="GeneID" id="64628512"/>
<gene>
    <name evidence="2" type="ORF">BJ212DRAFT_1323397</name>
</gene>
<accession>A0A9P7JJ13</accession>
<dbReference type="RefSeq" id="XP_041198654.1">
    <property type="nucleotide sequence ID" value="XM_041334495.1"/>
</dbReference>
<proteinExistence type="predicted"/>
<dbReference type="AlphaFoldDB" id="A0A9P7JJ13"/>